<keyword evidence="1" id="KW-0812">Transmembrane</keyword>
<name>A0ABR5NGR5_9GAMM</name>
<evidence type="ECO:0000313" key="3">
    <source>
        <dbReference type="Proteomes" id="UP000050902"/>
    </source>
</evidence>
<keyword evidence="1" id="KW-0472">Membrane</keyword>
<protein>
    <recommendedName>
        <fullName evidence="4">Fimbrial protein</fullName>
    </recommendedName>
</protein>
<accession>A0ABR5NGR5</accession>
<keyword evidence="3" id="KW-1185">Reference proteome</keyword>
<comment type="caution">
    <text evidence="2">The sequence shown here is derived from an EMBL/GenBank/DDBJ whole genome shotgun (WGS) entry which is preliminary data.</text>
</comment>
<evidence type="ECO:0008006" key="4">
    <source>
        <dbReference type="Google" id="ProtNLM"/>
    </source>
</evidence>
<dbReference type="EMBL" id="LDJG01000026">
    <property type="protein sequence ID" value="KRG55011.1"/>
    <property type="molecule type" value="Genomic_DNA"/>
</dbReference>
<evidence type="ECO:0000313" key="2">
    <source>
        <dbReference type="EMBL" id="KRG55011.1"/>
    </source>
</evidence>
<keyword evidence="1" id="KW-1133">Transmembrane helix</keyword>
<feature type="transmembrane region" description="Helical" evidence="1">
    <location>
        <begin position="20"/>
        <end position="39"/>
    </location>
</feature>
<reference evidence="2 3" key="1">
    <citation type="submission" date="2015-05" db="EMBL/GenBank/DDBJ databases">
        <title>Genome sequencing and analysis of members of genus Stenotrophomonas.</title>
        <authorList>
            <person name="Patil P.P."/>
            <person name="Midha S."/>
            <person name="Patil P.B."/>
        </authorList>
    </citation>
    <scope>NUCLEOTIDE SEQUENCE [LARGE SCALE GENOMIC DNA]</scope>
    <source>
        <strain evidence="2 3">DSM 12575</strain>
    </source>
</reference>
<dbReference type="RefSeq" id="WP_057505310.1">
    <property type="nucleotide sequence ID" value="NZ_LDJG01000026.1"/>
</dbReference>
<gene>
    <name evidence="2" type="ORF">ABB22_14985</name>
</gene>
<evidence type="ECO:0000256" key="1">
    <source>
        <dbReference type="SAM" id="Phobius"/>
    </source>
</evidence>
<proteinExistence type="predicted"/>
<dbReference type="Proteomes" id="UP000050902">
    <property type="component" value="Unassembled WGS sequence"/>
</dbReference>
<organism evidence="2 3">
    <name type="scientific">Stenotrophomonas nitritireducens</name>
    <dbReference type="NCBI Taxonomy" id="83617"/>
    <lineage>
        <taxon>Bacteria</taxon>
        <taxon>Pseudomonadati</taxon>
        <taxon>Pseudomonadota</taxon>
        <taxon>Gammaproteobacteria</taxon>
        <taxon>Lysobacterales</taxon>
        <taxon>Lysobacteraceae</taxon>
        <taxon>Stenotrophomonas</taxon>
    </lineage>
</organism>
<sequence length="194" mass="21578">MKLPAQLLPLTAQIRGNSRLQIGLGLIAAIVLLWLFLLLGDWRQARITVLQASNHRLEQTRNLARQKNWAERAEQAKQMAERLQAEIPSAASPGLAQADFQGWLRQLADVQPAQLRLDVQAPVRLEDPADIVKVTATLNGSMSPSQVTQLINRIESRQSLATIPMATLRSDGLNRSFSLTIQGYYRLQTGKPQP</sequence>